<feature type="region of interest" description="Disordered" evidence="1">
    <location>
        <begin position="1"/>
        <end position="61"/>
    </location>
</feature>
<dbReference type="AlphaFoldDB" id="A0A6H5GLE5"/>
<keyword evidence="3" id="KW-1185">Reference proteome</keyword>
<sequence length="61" mass="6573">MTGHGGLQERTQRDSRPDVSVMAGHGGLHTGLKVFKRGRGGLETGRGGLQDRTWQLSEVSN</sequence>
<dbReference type="Proteomes" id="UP000479000">
    <property type="component" value="Unassembled WGS sequence"/>
</dbReference>
<name>A0A6H5GLE5_9HEMI</name>
<protein>
    <submittedName>
        <fullName evidence="2">Uncharacterized protein</fullName>
    </submittedName>
</protein>
<evidence type="ECO:0000313" key="3">
    <source>
        <dbReference type="Proteomes" id="UP000479000"/>
    </source>
</evidence>
<feature type="non-terminal residue" evidence="2">
    <location>
        <position position="61"/>
    </location>
</feature>
<gene>
    <name evidence="2" type="ORF">NTEN_LOCUS8216</name>
</gene>
<accession>A0A6H5GLE5</accession>
<evidence type="ECO:0000313" key="2">
    <source>
        <dbReference type="EMBL" id="CAB0002429.1"/>
    </source>
</evidence>
<reference evidence="2 3" key="1">
    <citation type="submission" date="2020-02" db="EMBL/GenBank/DDBJ databases">
        <authorList>
            <person name="Ferguson B K."/>
        </authorList>
    </citation>
    <scope>NUCLEOTIDE SEQUENCE [LARGE SCALE GENOMIC DNA]</scope>
</reference>
<dbReference type="EMBL" id="CADCXU010012193">
    <property type="protein sequence ID" value="CAB0002429.1"/>
    <property type="molecule type" value="Genomic_DNA"/>
</dbReference>
<evidence type="ECO:0000256" key="1">
    <source>
        <dbReference type="SAM" id="MobiDB-lite"/>
    </source>
</evidence>
<organism evidence="2 3">
    <name type="scientific">Nesidiocoris tenuis</name>
    <dbReference type="NCBI Taxonomy" id="355587"/>
    <lineage>
        <taxon>Eukaryota</taxon>
        <taxon>Metazoa</taxon>
        <taxon>Ecdysozoa</taxon>
        <taxon>Arthropoda</taxon>
        <taxon>Hexapoda</taxon>
        <taxon>Insecta</taxon>
        <taxon>Pterygota</taxon>
        <taxon>Neoptera</taxon>
        <taxon>Paraneoptera</taxon>
        <taxon>Hemiptera</taxon>
        <taxon>Heteroptera</taxon>
        <taxon>Panheteroptera</taxon>
        <taxon>Cimicomorpha</taxon>
        <taxon>Miridae</taxon>
        <taxon>Dicyphina</taxon>
        <taxon>Nesidiocoris</taxon>
    </lineage>
</organism>
<proteinExistence type="predicted"/>
<feature type="compositionally biased region" description="Polar residues" evidence="1">
    <location>
        <begin position="52"/>
        <end position="61"/>
    </location>
</feature>